<dbReference type="InterPro" id="IPR010387">
    <property type="entry name" value="QueT"/>
</dbReference>
<feature type="transmembrane region" description="Helical" evidence="1">
    <location>
        <begin position="145"/>
        <end position="166"/>
    </location>
</feature>
<evidence type="ECO:0000256" key="1">
    <source>
        <dbReference type="SAM" id="Phobius"/>
    </source>
</evidence>
<organism evidence="2 3">
    <name type="scientific">Aerococcus sanguinicola</name>
    <dbReference type="NCBI Taxonomy" id="119206"/>
    <lineage>
        <taxon>Bacteria</taxon>
        <taxon>Bacillati</taxon>
        <taxon>Bacillota</taxon>
        <taxon>Bacilli</taxon>
        <taxon>Lactobacillales</taxon>
        <taxon>Aerococcaceae</taxon>
        <taxon>Aerococcus</taxon>
    </lineage>
</organism>
<name>A0A2I1MMX2_9LACT</name>
<feature type="transmembrane region" description="Helical" evidence="1">
    <location>
        <begin position="117"/>
        <end position="139"/>
    </location>
</feature>
<accession>A0A2I1MMX2</accession>
<dbReference type="OrthoDB" id="1706970at2"/>
<dbReference type="RefSeq" id="WP_070486095.1">
    <property type="nucleotide sequence ID" value="NZ_CAJHKM010000004.1"/>
</dbReference>
<sequence>MQKNTHGASSARTLDLTKAAIIAALYVAMSLLLAPLTFGPIGIRLSEGLNFLGLYHKRYIYAITVGVFIVNYFSYGIWDMIVGSISTFIFLWVGRWLGEQLVKHSNFKIDPMIIKYIVLTIVFSLSMFTITFLVVFLGYDGPIWPLYLNMAGTEALAMIVGGFIIYPISKRINFYD</sequence>
<dbReference type="Proteomes" id="UP000234239">
    <property type="component" value="Unassembled WGS sequence"/>
</dbReference>
<protein>
    <submittedName>
        <fullName evidence="2">QueT transporter family protein</fullName>
    </submittedName>
</protein>
<evidence type="ECO:0000313" key="3">
    <source>
        <dbReference type="Proteomes" id="UP000234239"/>
    </source>
</evidence>
<keyword evidence="1" id="KW-0812">Transmembrane</keyword>
<gene>
    <name evidence="2" type="ORF">CYJ28_06190</name>
</gene>
<evidence type="ECO:0000313" key="2">
    <source>
        <dbReference type="EMBL" id="PKZ21495.1"/>
    </source>
</evidence>
<dbReference type="AlphaFoldDB" id="A0A2I1MMX2"/>
<proteinExistence type="predicted"/>
<dbReference type="Pfam" id="PF06177">
    <property type="entry name" value="QueT"/>
    <property type="match status" value="1"/>
</dbReference>
<feature type="transmembrane region" description="Helical" evidence="1">
    <location>
        <begin position="81"/>
        <end position="97"/>
    </location>
</feature>
<dbReference type="PIRSF" id="PIRSF031501">
    <property type="entry name" value="QueT"/>
    <property type="match status" value="1"/>
</dbReference>
<dbReference type="PANTHER" id="PTHR40044">
    <property type="entry name" value="INTEGRAL MEMBRANE PROTEIN-RELATED"/>
    <property type="match status" value="1"/>
</dbReference>
<comment type="caution">
    <text evidence="2">The sequence shown here is derived from an EMBL/GenBank/DDBJ whole genome shotgun (WGS) entry which is preliminary data.</text>
</comment>
<keyword evidence="1" id="KW-1133">Transmembrane helix</keyword>
<feature type="transmembrane region" description="Helical" evidence="1">
    <location>
        <begin position="20"/>
        <end position="38"/>
    </location>
</feature>
<reference evidence="2 3" key="1">
    <citation type="submission" date="2017-12" db="EMBL/GenBank/DDBJ databases">
        <title>Phylogenetic diversity of female urinary microbiome.</title>
        <authorList>
            <person name="Thomas-White K."/>
            <person name="Wolfe A.J."/>
        </authorList>
    </citation>
    <scope>NUCLEOTIDE SEQUENCE [LARGE SCALE GENOMIC DNA]</scope>
    <source>
        <strain evidence="2 3">UMB0139</strain>
    </source>
</reference>
<dbReference type="EMBL" id="PKGY01000003">
    <property type="protein sequence ID" value="PKZ21495.1"/>
    <property type="molecule type" value="Genomic_DNA"/>
</dbReference>
<keyword evidence="1" id="KW-0472">Membrane</keyword>
<feature type="transmembrane region" description="Helical" evidence="1">
    <location>
        <begin position="59"/>
        <end position="75"/>
    </location>
</feature>
<dbReference type="PANTHER" id="PTHR40044:SF1">
    <property type="entry name" value="INTEGRAL MEMBRANE PROTEIN"/>
    <property type="match status" value="1"/>
</dbReference>